<accession>A0ABP8FAK0</accession>
<dbReference type="PROSITE" id="PS50110">
    <property type="entry name" value="RESPONSE_REGULATORY"/>
    <property type="match status" value="1"/>
</dbReference>
<keyword evidence="1" id="KW-0597">Phosphoprotein</keyword>
<comment type="caution">
    <text evidence="4">The sequence shown here is derived from an EMBL/GenBank/DDBJ whole genome shotgun (WGS) entry which is preliminary data.</text>
</comment>
<protein>
    <submittedName>
        <fullName evidence="4">LytTR family DNA-binding domain-containing protein</fullName>
    </submittedName>
</protein>
<feature type="domain" description="HTH LytTR-type" evidence="3">
    <location>
        <begin position="144"/>
        <end position="216"/>
    </location>
</feature>
<dbReference type="EMBL" id="BAABGX010000001">
    <property type="protein sequence ID" value="GAA4298920.1"/>
    <property type="molecule type" value="Genomic_DNA"/>
</dbReference>
<evidence type="ECO:0000313" key="4">
    <source>
        <dbReference type="EMBL" id="GAA4298920.1"/>
    </source>
</evidence>
<dbReference type="Gene3D" id="2.40.50.1020">
    <property type="entry name" value="LytTr DNA-binding domain"/>
    <property type="match status" value="1"/>
</dbReference>
<evidence type="ECO:0000313" key="5">
    <source>
        <dbReference type="Proteomes" id="UP001501844"/>
    </source>
</evidence>
<gene>
    <name evidence="4" type="ORF">GCM10023183_07600</name>
</gene>
<dbReference type="SUPFAM" id="SSF52172">
    <property type="entry name" value="CheY-like"/>
    <property type="match status" value="1"/>
</dbReference>
<sequence length="245" mass="27950">MELTCLAVDDEPLALDLMRSYIGKVPYLRLVQTCSSALEAMAVLQSQRVDLLFLDNEMPDLTGVQLMQALAPQKPAVIFTTAYPQYALDGFSLDAVDYLLKPIPFDRFLKAVNKVQERTQLLANRHVPVQTSPSPPPSDSEEFIFVKADYKTIRVNLKDILLIEGLKDYVILHTPNKKIITLLSMGKIMEKLPAQDFARVHRSYIVSLAHIESIERSRIKIKEQEIPIGDSYREEFMRWVDSKNL</sequence>
<feature type="domain" description="Response regulatory" evidence="2">
    <location>
        <begin position="4"/>
        <end position="116"/>
    </location>
</feature>
<evidence type="ECO:0000259" key="2">
    <source>
        <dbReference type="PROSITE" id="PS50110"/>
    </source>
</evidence>
<keyword evidence="4" id="KW-0238">DNA-binding</keyword>
<dbReference type="InterPro" id="IPR011006">
    <property type="entry name" value="CheY-like_superfamily"/>
</dbReference>
<dbReference type="Pfam" id="PF00072">
    <property type="entry name" value="Response_reg"/>
    <property type="match status" value="1"/>
</dbReference>
<evidence type="ECO:0000256" key="1">
    <source>
        <dbReference type="PROSITE-ProRule" id="PRU00169"/>
    </source>
</evidence>
<dbReference type="SMART" id="SM00850">
    <property type="entry name" value="LytTR"/>
    <property type="match status" value="1"/>
</dbReference>
<organism evidence="4 5">
    <name type="scientific">Nibribacter koreensis</name>
    <dbReference type="NCBI Taxonomy" id="1084519"/>
    <lineage>
        <taxon>Bacteria</taxon>
        <taxon>Pseudomonadati</taxon>
        <taxon>Bacteroidota</taxon>
        <taxon>Cytophagia</taxon>
        <taxon>Cytophagales</taxon>
        <taxon>Hymenobacteraceae</taxon>
        <taxon>Nibribacter</taxon>
    </lineage>
</organism>
<dbReference type="PROSITE" id="PS50930">
    <property type="entry name" value="HTH_LYTTR"/>
    <property type="match status" value="1"/>
</dbReference>
<dbReference type="PANTHER" id="PTHR37299:SF1">
    <property type="entry name" value="STAGE 0 SPORULATION PROTEIN A HOMOLOG"/>
    <property type="match status" value="1"/>
</dbReference>
<dbReference type="GO" id="GO:0003677">
    <property type="term" value="F:DNA binding"/>
    <property type="evidence" value="ECO:0007669"/>
    <property type="project" value="UniProtKB-KW"/>
</dbReference>
<feature type="modified residue" description="4-aspartylphosphate" evidence="1">
    <location>
        <position position="55"/>
    </location>
</feature>
<keyword evidence="5" id="KW-1185">Reference proteome</keyword>
<dbReference type="InterPro" id="IPR001789">
    <property type="entry name" value="Sig_transdc_resp-reg_receiver"/>
</dbReference>
<dbReference type="Gene3D" id="3.40.50.2300">
    <property type="match status" value="1"/>
</dbReference>
<dbReference type="Proteomes" id="UP001501844">
    <property type="component" value="Unassembled WGS sequence"/>
</dbReference>
<dbReference type="InterPro" id="IPR007492">
    <property type="entry name" value="LytTR_DNA-bd_dom"/>
</dbReference>
<dbReference type="RefSeq" id="WP_345162505.1">
    <property type="nucleotide sequence ID" value="NZ_BAABGX010000001.1"/>
</dbReference>
<dbReference type="Pfam" id="PF04397">
    <property type="entry name" value="LytTR"/>
    <property type="match status" value="1"/>
</dbReference>
<proteinExistence type="predicted"/>
<dbReference type="PANTHER" id="PTHR37299">
    <property type="entry name" value="TRANSCRIPTIONAL REGULATOR-RELATED"/>
    <property type="match status" value="1"/>
</dbReference>
<dbReference type="SMART" id="SM00448">
    <property type="entry name" value="REC"/>
    <property type="match status" value="1"/>
</dbReference>
<evidence type="ECO:0000259" key="3">
    <source>
        <dbReference type="PROSITE" id="PS50930"/>
    </source>
</evidence>
<name>A0ABP8FAK0_9BACT</name>
<dbReference type="InterPro" id="IPR046947">
    <property type="entry name" value="LytR-like"/>
</dbReference>
<reference evidence="5" key="1">
    <citation type="journal article" date="2019" name="Int. J. Syst. Evol. Microbiol.">
        <title>The Global Catalogue of Microorganisms (GCM) 10K type strain sequencing project: providing services to taxonomists for standard genome sequencing and annotation.</title>
        <authorList>
            <consortium name="The Broad Institute Genomics Platform"/>
            <consortium name="The Broad Institute Genome Sequencing Center for Infectious Disease"/>
            <person name="Wu L."/>
            <person name="Ma J."/>
        </authorList>
    </citation>
    <scope>NUCLEOTIDE SEQUENCE [LARGE SCALE GENOMIC DNA]</scope>
    <source>
        <strain evidence="5">JCM 17917</strain>
    </source>
</reference>